<protein>
    <submittedName>
        <fullName evidence="3">Uncharacterized protein</fullName>
    </submittedName>
</protein>
<feature type="signal peptide" evidence="2">
    <location>
        <begin position="1"/>
        <end position="20"/>
    </location>
</feature>
<name>A0A6S6Y3L8_9PROT</name>
<accession>A0A6S6Y3L8</accession>
<proteinExistence type="predicted"/>
<keyword evidence="2" id="KW-0732">Signal</keyword>
<dbReference type="EMBL" id="LR778301">
    <property type="protein sequence ID" value="CAB1369987.1"/>
    <property type="molecule type" value="Genomic_DNA"/>
</dbReference>
<organism evidence="3 4">
    <name type="scientific">Denitratisoma oestradiolicum</name>
    <dbReference type="NCBI Taxonomy" id="311182"/>
    <lineage>
        <taxon>Bacteria</taxon>
        <taxon>Pseudomonadati</taxon>
        <taxon>Pseudomonadota</taxon>
        <taxon>Betaproteobacteria</taxon>
        <taxon>Nitrosomonadales</taxon>
        <taxon>Sterolibacteriaceae</taxon>
        <taxon>Denitratisoma</taxon>
    </lineage>
</organism>
<feature type="chain" id="PRO_5043344104" evidence="2">
    <location>
        <begin position="21"/>
        <end position="159"/>
    </location>
</feature>
<dbReference type="RefSeq" id="WP_183148259.1">
    <property type="nucleotide sequence ID" value="NZ_LR778301.1"/>
</dbReference>
<gene>
    <name evidence="3" type="ORF">DENOEST_2828</name>
</gene>
<dbReference type="PROSITE" id="PS51257">
    <property type="entry name" value="PROKAR_LIPOPROTEIN"/>
    <property type="match status" value="1"/>
</dbReference>
<reference evidence="3 4" key="1">
    <citation type="submission" date="2020-03" db="EMBL/GenBank/DDBJ databases">
        <authorList>
            <consortium name="Genoscope - CEA"/>
            <person name="William W."/>
        </authorList>
    </citation>
    <scope>NUCLEOTIDE SEQUENCE [LARGE SCALE GENOMIC DNA]</scope>
    <source>
        <strain evidence="4">DSM 16959</strain>
    </source>
</reference>
<dbReference type="KEGG" id="doe:DENOEST_2828"/>
<evidence type="ECO:0000256" key="2">
    <source>
        <dbReference type="SAM" id="SignalP"/>
    </source>
</evidence>
<keyword evidence="4" id="KW-1185">Reference proteome</keyword>
<feature type="region of interest" description="Disordered" evidence="1">
    <location>
        <begin position="87"/>
        <end position="159"/>
    </location>
</feature>
<sequence length="159" mass="16511">MLIRATLTLPLIALALTACDQLGIDTPAQTAARIEADGKAVGGACRHAGRALEDCYLMNRRASKAAVYAGWRDMDAYMRENSISVVAPIGDTEEGAPTPEKKPEPAPAESPETKPAEAAGGTKPSEASGEKTAPKPPEKSSGKATAKHSAVTFSLRPLA</sequence>
<dbReference type="Proteomes" id="UP000515733">
    <property type="component" value="Chromosome"/>
</dbReference>
<dbReference type="AlphaFoldDB" id="A0A6S6Y3L8"/>
<evidence type="ECO:0000313" key="3">
    <source>
        <dbReference type="EMBL" id="CAB1369987.1"/>
    </source>
</evidence>
<feature type="compositionally biased region" description="Basic and acidic residues" evidence="1">
    <location>
        <begin position="128"/>
        <end position="141"/>
    </location>
</feature>
<evidence type="ECO:0000313" key="4">
    <source>
        <dbReference type="Proteomes" id="UP000515733"/>
    </source>
</evidence>
<evidence type="ECO:0000256" key="1">
    <source>
        <dbReference type="SAM" id="MobiDB-lite"/>
    </source>
</evidence>